<name>H2CHC3_9LEPT</name>
<evidence type="ECO:0000256" key="4">
    <source>
        <dbReference type="ARBA" id="ARBA00022989"/>
    </source>
</evidence>
<comment type="subcellular location">
    <subcellularLocation>
        <location evidence="1 6">Membrane</location>
        <topology evidence="1 6">Multi-pass membrane protein</topology>
    </subcellularLocation>
</comment>
<feature type="transmembrane region" description="Helical" evidence="6">
    <location>
        <begin position="69"/>
        <end position="87"/>
    </location>
</feature>
<keyword evidence="4 6" id="KW-1133">Transmembrane helix</keyword>
<proteinExistence type="inferred from homology"/>
<evidence type="ECO:0000256" key="5">
    <source>
        <dbReference type="ARBA" id="ARBA00023136"/>
    </source>
</evidence>
<dbReference type="GO" id="GO:0016020">
    <property type="term" value="C:membrane"/>
    <property type="evidence" value="ECO:0007669"/>
    <property type="project" value="UniProtKB-SubCell"/>
</dbReference>
<evidence type="ECO:0000256" key="1">
    <source>
        <dbReference type="ARBA" id="ARBA00004141"/>
    </source>
</evidence>
<evidence type="ECO:0000256" key="2">
    <source>
        <dbReference type="ARBA" id="ARBA00009190"/>
    </source>
</evidence>
<dbReference type="TCDB" id="2.A.106.3.1">
    <property type="family name" value="the ca(2+):h(+) antiporter-2 (caca2) family"/>
</dbReference>
<keyword evidence="8" id="KW-1185">Reference proteome</keyword>
<dbReference type="Proteomes" id="UP000005737">
    <property type="component" value="Unassembled WGS sequence"/>
</dbReference>
<dbReference type="Pfam" id="PF01169">
    <property type="entry name" value="GDT1"/>
    <property type="match status" value="1"/>
</dbReference>
<dbReference type="PANTHER" id="PTHR12608">
    <property type="entry name" value="TRANSMEMBRANE PROTEIN HTP-1 RELATED"/>
    <property type="match status" value="1"/>
</dbReference>
<dbReference type="HOGENOM" id="CLU_140894_3_1_12"/>
<evidence type="ECO:0000256" key="3">
    <source>
        <dbReference type="ARBA" id="ARBA00022692"/>
    </source>
</evidence>
<evidence type="ECO:0000313" key="7">
    <source>
        <dbReference type="EMBL" id="EHQ07996.1"/>
    </source>
</evidence>
<organism evidence="7 8">
    <name type="scientific">Leptonema illini DSM 21528</name>
    <dbReference type="NCBI Taxonomy" id="929563"/>
    <lineage>
        <taxon>Bacteria</taxon>
        <taxon>Pseudomonadati</taxon>
        <taxon>Spirochaetota</taxon>
        <taxon>Spirochaetia</taxon>
        <taxon>Leptospirales</taxon>
        <taxon>Leptospiraceae</taxon>
        <taxon>Leptonema</taxon>
    </lineage>
</organism>
<dbReference type="GO" id="GO:0046873">
    <property type="term" value="F:metal ion transmembrane transporter activity"/>
    <property type="evidence" value="ECO:0007669"/>
    <property type="project" value="InterPro"/>
</dbReference>
<dbReference type="EMBL" id="JH597773">
    <property type="protein sequence ID" value="EHQ07996.1"/>
    <property type="molecule type" value="Genomic_DNA"/>
</dbReference>
<accession>H2CHC3</accession>
<dbReference type="STRING" id="183.GCA_002009735_03384"/>
<comment type="caution">
    <text evidence="6">Lacks conserved residue(s) required for the propagation of feature annotation.</text>
</comment>
<evidence type="ECO:0000313" key="8">
    <source>
        <dbReference type="Proteomes" id="UP000005737"/>
    </source>
</evidence>
<dbReference type="RefSeq" id="WP_002774303.1">
    <property type="nucleotide sequence ID" value="NZ_JH597773.1"/>
</dbReference>
<gene>
    <name evidence="7" type="ORF">Lepil_3337</name>
</gene>
<protein>
    <recommendedName>
        <fullName evidence="6">GDT1 family protein</fullName>
    </recommendedName>
</protein>
<evidence type="ECO:0000256" key="6">
    <source>
        <dbReference type="RuleBase" id="RU365102"/>
    </source>
</evidence>
<comment type="similarity">
    <text evidence="2 6">Belongs to the GDT1 family.</text>
</comment>
<dbReference type="InterPro" id="IPR001727">
    <property type="entry name" value="GDT1-like"/>
</dbReference>
<reference evidence="7 8" key="1">
    <citation type="submission" date="2011-10" db="EMBL/GenBank/DDBJ databases">
        <title>The Improved High-Quality Draft genome of Leptonema illini DSM 21528.</title>
        <authorList>
            <consortium name="US DOE Joint Genome Institute (JGI-PGF)"/>
            <person name="Lucas S."/>
            <person name="Copeland A."/>
            <person name="Lapidus A."/>
            <person name="Glavina del Rio T."/>
            <person name="Dalin E."/>
            <person name="Tice H."/>
            <person name="Bruce D."/>
            <person name="Goodwin L."/>
            <person name="Pitluck S."/>
            <person name="Peters L."/>
            <person name="Mikhailova N."/>
            <person name="Held B."/>
            <person name="Kyrpides N."/>
            <person name="Mavromatis K."/>
            <person name="Ivanova N."/>
            <person name="Markowitz V."/>
            <person name="Cheng J.-F."/>
            <person name="Hugenholtz P."/>
            <person name="Woyke T."/>
            <person name="Wu D."/>
            <person name="Gronow S."/>
            <person name="Wellnitz S."/>
            <person name="Brambilla E.-M."/>
            <person name="Klenk H.-P."/>
            <person name="Eisen J.A."/>
        </authorList>
    </citation>
    <scope>NUCLEOTIDE SEQUENCE [LARGE SCALE GENOMIC DNA]</scope>
    <source>
        <strain evidence="7 8">DSM 21528</strain>
    </source>
</reference>
<feature type="transmembrane region" description="Helical" evidence="6">
    <location>
        <begin position="37"/>
        <end position="57"/>
    </location>
</feature>
<dbReference type="PANTHER" id="PTHR12608:SF1">
    <property type="entry name" value="TRANSMEMBRANE PROTEIN 165"/>
    <property type="match status" value="1"/>
</dbReference>
<keyword evidence="3 6" id="KW-0812">Transmembrane</keyword>
<dbReference type="AlphaFoldDB" id="H2CHC3"/>
<keyword evidence="5 6" id="KW-0472">Membrane</keyword>
<sequence>MDWRSLIIVFWSVFLAEIGDKTQLATMMFSAEGRDPYIVFIGSAVALILAAGIGVVAGNWLSTRIDPSYIKMVAGAGFIIIGVWTLFSR</sequence>